<gene>
    <name evidence="5" type="ORF">HNP25_002891</name>
</gene>
<dbReference type="Pfam" id="PF25989">
    <property type="entry name" value="YknX_C"/>
    <property type="match status" value="1"/>
</dbReference>
<protein>
    <submittedName>
        <fullName evidence="5">RND family efflux transporter MFP subunit</fullName>
    </submittedName>
</protein>
<dbReference type="GO" id="GO:1990281">
    <property type="term" value="C:efflux pump complex"/>
    <property type="evidence" value="ECO:0007669"/>
    <property type="project" value="TreeGrafter"/>
</dbReference>
<dbReference type="AlphaFoldDB" id="A0A841EUA7"/>
<dbReference type="Gene3D" id="1.10.287.470">
    <property type="entry name" value="Helix hairpin bin"/>
    <property type="match status" value="1"/>
</dbReference>
<sequence length="349" mass="37609">MKKIISYSIGFSFMLSLLVACGKKAEEKKSLADEDQIAVKIANVVQANSNEEIKASGLVASLQEARLSFKTGGIIAKIYVKEGQNVAKGQLLASLNLTEINAQVQQATEGVQKAERDLRRVTNLYKDSVATLEQVQNLTTALNVAKQNFEIANYNQGFSKIYATSNGVIVKKLMNEGELAGPGTPVFFMNATGSNDWVLKVGVADKDWTRLHLGDKATIQIDAFPDTPFTATVSNLSQGADQSSGLYQAELKLNTQGKKLATGLFGNTLIKLNISQQNTSVPIDAVIEGNGNDAFVYVVENGKAHKVAIKVISIDNDKVFIQNTSSLITQVITDGSAYLVEGSKVKITQ</sequence>
<dbReference type="Gene3D" id="2.40.30.170">
    <property type="match status" value="1"/>
</dbReference>
<dbReference type="RefSeq" id="WP_184135112.1">
    <property type="nucleotide sequence ID" value="NZ_JACHKT010000021.1"/>
</dbReference>
<evidence type="ECO:0000313" key="5">
    <source>
        <dbReference type="EMBL" id="MBB6004228.1"/>
    </source>
</evidence>
<organism evidence="5 6">
    <name type="scientific">Arcicella rosea</name>
    <dbReference type="NCBI Taxonomy" id="502909"/>
    <lineage>
        <taxon>Bacteria</taxon>
        <taxon>Pseudomonadati</taxon>
        <taxon>Bacteroidota</taxon>
        <taxon>Cytophagia</taxon>
        <taxon>Cytophagales</taxon>
        <taxon>Flectobacillaceae</taxon>
        <taxon>Arcicella</taxon>
    </lineage>
</organism>
<feature type="domain" description="CusB-like beta-barrel" evidence="3">
    <location>
        <begin position="199"/>
        <end position="267"/>
    </location>
</feature>
<proteinExistence type="inferred from homology"/>
<dbReference type="Proteomes" id="UP000524404">
    <property type="component" value="Unassembled WGS sequence"/>
</dbReference>
<comment type="similarity">
    <text evidence="1">Belongs to the membrane fusion protein (MFP) (TC 8.A.1) family.</text>
</comment>
<evidence type="ECO:0000313" key="6">
    <source>
        <dbReference type="Proteomes" id="UP000524404"/>
    </source>
</evidence>
<evidence type="ECO:0000259" key="4">
    <source>
        <dbReference type="Pfam" id="PF25989"/>
    </source>
</evidence>
<dbReference type="InterPro" id="IPR006143">
    <property type="entry name" value="RND_pump_MFP"/>
</dbReference>
<dbReference type="PANTHER" id="PTHR30469:SF15">
    <property type="entry name" value="HLYD FAMILY OF SECRETION PROTEINS"/>
    <property type="match status" value="1"/>
</dbReference>
<feature type="domain" description="YknX-like C-terminal permuted SH3-like" evidence="4">
    <location>
        <begin position="280"/>
        <end position="347"/>
    </location>
</feature>
<dbReference type="InterPro" id="IPR058637">
    <property type="entry name" value="YknX-like_C"/>
</dbReference>
<evidence type="ECO:0000256" key="2">
    <source>
        <dbReference type="SAM" id="Coils"/>
    </source>
</evidence>
<dbReference type="Gene3D" id="2.40.50.100">
    <property type="match status" value="1"/>
</dbReference>
<keyword evidence="6" id="KW-1185">Reference proteome</keyword>
<feature type="coiled-coil region" evidence="2">
    <location>
        <begin position="97"/>
        <end position="124"/>
    </location>
</feature>
<dbReference type="GO" id="GO:0015562">
    <property type="term" value="F:efflux transmembrane transporter activity"/>
    <property type="evidence" value="ECO:0007669"/>
    <property type="project" value="TreeGrafter"/>
</dbReference>
<dbReference type="EMBL" id="JACHKT010000021">
    <property type="protein sequence ID" value="MBB6004228.1"/>
    <property type="molecule type" value="Genomic_DNA"/>
</dbReference>
<dbReference type="Pfam" id="PF25954">
    <property type="entry name" value="Beta-barrel_RND_2"/>
    <property type="match status" value="1"/>
</dbReference>
<evidence type="ECO:0000259" key="3">
    <source>
        <dbReference type="Pfam" id="PF25954"/>
    </source>
</evidence>
<dbReference type="PROSITE" id="PS51257">
    <property type="entry name" value="PROKAR_LIPOPROTEIN"/>
    <property type="match status" value="1"/>
</dbReference>
<keyword evidence="2" id="KW-0175">Coiled coil</keyword>
<comment type="caution">
    <text evidence="5">The sequence shown here is derived from an EMBL/GenBank/DDBJ whole genome shotgun (WGS) entry which is preliminary data.</text>
</comment>
<dbReference type="InterPro" id="IPR058792">
    <property type="entry name" value="Beta-barrel_RND_2"/>
</dbReference>
<dbReference type="PANTHER" id="PTHR30469">
    <property type="entry name" value="MULTIDRUG RESISTANCE PROTEIN MDTA"/>
    <property type="match status" value="1"/>
</dbReference>
<dbReference type="NCBIfam" id="TIGR01730">
    <property type="entry name" value="RND_mfp"/>
    <property type="match status" value="1"/>
</dbReference>
<dbReference type="Gene3D" id="2.40.420.20">
    <property type="match status" value="1"/>
</dbReference>
<evidence type="ECO:0000256" key="1">
    <source>
        <dbReference type="ARBA" id="ARBA00009477"/>
    </source>
</evidence>
<name>A0A841EUA7_9BACT</name>
<reference evidence="5 6" key="1">
    <citation type="submission" date="2020-08" db="EMBL/GenBank/DDBJ databases">
        <title>Functional genomics of gut bacteria from endangered species of beetles.</title>
        <authorList>
            <person name="Carlos-Shanley C."/>
        </authorList>
    </citation>
    <scope>NUCLEOTIDE SEQUENCE [LARGE SCALE GENOMIC DNA]</scope>
    <source>
        <strain evidence="5 6">S00070</strain>
    </source>
</reference>
<dbReference type="SUPFAM" id="SSF111369">
    <property type="entry name" value="HlyD-like secretion proteins"/>
    <property type="match status" value="1"/>
</dbReference>
<accession>A0A841EUA7</accession>